<dbReference type="Proteomes" id="UP000321935">
    <property type="component" value="Unassembled WGS sequence"/>
</dbReference>
<feature type="domain" description="Signal transduction histidine kinase internal region" evidence="2">
    <location>
        <begin position="175"/>
        <end position="244"/>
    </location>
</feature>
<gene>
    <name evidence="3" type="ORF">ESV85_18600</name>
</gene>
<dbReference type="InterPro" id="IPR010559">
    <property type="entry name" value="Sig_transdc_His_kin_internal"/>
</dbReference>
<keyword evidence="1" id="KW-1133">Transmembrane helix</keyword>
<accession>A0A5C7AFH6</accession>
<dbReference type="RefSeq" id="WP_146920279.1">
    <property type="nucleotide sequence ID" value="NZ_VORW01000020.1"/>
</dbReference>
<name>A0A5C7AFH6_9BACT</name>
<dbReference type="InterPro" id="IPR050640">
    <property type="entry name" value="Bact_2-comp_sensor_kinase"/>
</dbReference>
<dbReference type="AlphaFoldDB" id="A0A5C7AFH6"/>
<feature type="transmembrane region" description="Helical" evidence="1">
    <location>
        <begin position="66"/>
        <end position="84"/>
    </location>
</feature>
<feature type="transmembrane region" description="Helical" evidence="1">
    <location>
        <begin position="34"/>
        <end position="54"/>
    </location>
</feature>
<dbReference type="PANTHER" id="PTHR34220">
    <property type="entry name" value="SENSOR HISTIDINE KINASE YPDA"/>
    <property type="match status" value="1"/>
</dbReference>
<dbReference type="PANTHER" id="PTHR34220:SF7">
    <property type="entry name" value="SENSOR HISTIDINE KINASE YPDA"/>
    <property type="match status" value="1"/>
</dbReference>
<dbReference type="GO" id="GO:0016020">
    <property type="term" value="C:membrane"/>
    <property type="evidence" value="ECO:0007669"/>
    <property type="project" value="InterPro"/>
</dbReference>
<feature type="transmembrane region" description="Helical" evidence="1">
    <location>
        <begin position="133"/>
        <end position="150"/>
    </location>
</feature>
<dbReference type="Pfam" id="PF06580">
    <property type="entry name" value="His_kinase"/>
    <property type="match status" value="1"/>
</dbReference>
<comment type="caution">
    <text evidence="3">The sequence shown here is derived from an EMBL/GenBank/DDBJ whole genome shotgun (WGS) entry which is preliminary data.</text>
</comment>
<evidence type="ECO:0000313" key="4">
    <source>
        <dbReference type="Proteomes" id="UP000321935"/>
    </source>
</evidence>
<protein>
    <recommendedName>
        <fullName evidence="2">Signal transduction histidine kinase internal region domain-containing protein</fullName>
    </recommendedName>
</protein>
<organism evidence="3 4">
    <name type="scientific">Algoriphagus aquimarinus</name>
    <dbReference type="NCBI Taxonomy" id="237018"/>
    <lineage>
        <taxon>Bacteria</taxon>
        <taxon>Pseudomonadati</taxon>
        <taxon>Bacteroidota</taxon>
        <taxon>Cytophagia</taxon>
        <taxon>Cytophagales</taxon>
        <taxon>Cyclobacteriaceae</taxon>
        <taxon>Algoriphagus</taxon>
    </lineage>
</organism>
<proteinExistence type="predicted"/>
<keyword evidence="1" id="KW-0472">Membrane</keyword>
<evidence type="ECO:0000313" key="3">
    <source>
        <dbReference type="EMBL" id="TXE04751.1"/>
    </source>
</evidence>
<dbReference type="OrthoDB" id="820574at2"/>
<sequence>METSNSWKGFDRFGENRRGSGVIHTLVNPAEKPLYLLFLIFLLYALVDLVSTFIQFGKIDGWEMALFHFIAGYLMISLYFTLVLPEYFRNKRRFRAVFYFLVLLSVLVLVKLLVYNLFVGELSLSKNFLVNEFNRVFHFLIITSVVWTYYNNLKLGQRKYEVEMDHEQLKVMHRSMQLSSHFVLNSLSVYMARIIKLSPDLATEFSYLTSLLRYSFKEFGEPNFLKEEVKAVGNYLQIQEMRFSRLSLIAEIEVPFIAEKLPMPKLCLLTLVENVFFHGAYTDADHPCMIKFLLNPEESTGDWVFTVNIANKIQGLGVKPRSGFGASSVFRVLSNEFGDGFQYKVESDESTYSLLIIIHYGKAVQNRPD</sequence>
<keyword evidence="1" id="KW-0812">Transmembrane</keyword>
<dbReference type="GO" id="GO:0000155">
    <property type="term" value="F:phosphorelay sensor kinase activity"/>
    <property type="evidence" value="ECO:0007669"/>
    <property type="project" value="InterPro"/>
</dbReference>
<evidence type="ECO:0000259" key="2">
    <source>
        <dbReference type="Pfam" id="PF06580"/>
    </source>
</evidence>
<feature type="transmembrane region" description="Helical" evidence="1">
    <location>
        <begin position="96"/>
        <end position="118"/>
    </location>
</feature>
<evidence type="ECO:0000256" key="1">
    <source>
        <dbReference type="SAM" id="Phobius"/>
    </source>
</evidence>
<dbReference type="EMBL" id="VORW01000020">
    <property type="protein sequence ID" value="TXE04751.1"/>
    <property type="molecule type" value="Genomic_DNA"/>
</dbReference>
<reference evidence="3 4" key="1">
    <citation type="submission" date="2019-08" db="EMBL/GenBank/DDBJ databases">
        <title>Genomes sequence of Algoriphagus aquimarinus ACAM450.</title>
        <authorList>
            <person name="Bowman J.P."/>
        </authorList>
    </citation>
    <scope>NUCLEOTIDE SEQUENCE [LARGE SCALE GENOMIC DNA]</scope>
    <source>
        <strain evidence="3 4">ACAM 450</strain>
    </source>
</reference>